<dbReference type="PANTHER" id="PTHR31096:SF55">
    <property type="entry name" value="ACT DOMAIN-CONTAINING PROTEIN ACR6"/>
    <property type="match status" value="1"/>
</dbReference>
<sequence>MDDEYAKLLRRMNPPRVVIDNDSCEDATIIQVYSVKKHGILLHVVQVLTDLDLVITKAYISLDGGWFMDVFNVIDRSGNKVQEEEVIDHIKKTLESDDISAPSLRRTVGLMSSEEHTSIELAGTDRPGLLSEVCAVLTDLHCNVVNAEIWTHNARAAAVVHVADDSTGYAIEDPKRLATIKALLCSVLKGNSDMRSPKMTLSPPGVTHRGRRLHQIMFADRDYVKVERVQGRAEEKGSSPQVTVFNCSEKDYTVITMRSKDRPKLLFDIICTLTDMQYVVFHGVVHTRRMEAYQEYYIRHVDGLPISLEAERERVVQCLEAAIERRASEGLELELCAEDRVGLLSDITRIFRENSLSIKRAEISTEGGKVRDTFYVTDVTGNPVDDKTIDSVRGEIGQSLLRVIPNSGSPVEAEGATKTIGCIFGSFFRAKSFQDSKLIKSCS</sequence>
<feature type="domain" description="ACT" evidence="3">
    <location>
        <begin position="29"/>
        <end position="106"/>
    </location>
</feature>
<evidence type="ECO:0000313" key="5">
    <source>
        <dbReference type="Proteomes" id="UP000295252"/>
    </source>
</evidence>
<feature type="domain" description="ACT" evidence="3">
    <location>
        <begin position="118"/>
        <end position="199"/>
    </location>
</feature>
<evidence type="ECO:0000256" key="1">
    <source>
        <dbReference type="ARBA" id="ARBA00022737"/>
    </source>
</evidence>
<gene>
    <name evidence="4" type="ORF">GSCOC_T00010403001</name>
</gene>
<dbReference type="InParanoid" id="A0A068VJ87"/>
<dbReference type="FunCoup" id="A0A068VJ87">
    <property type="interactions" value="5"/>
</dbReference>
<evidence type="ECO:0000256" key="2">
    <source>
        <dbReference type="RuleBase" id="RU369043"/>
    </source>
</evidence>
<dbReference type="GO" id="GO:0016597">
    <property type="term" value="F:amino acid binding"/>
    <property type="evidence" value="ECO:0007669"/>
    <property type="project" value="UniProtKB-UniRule"/>
</dbReference>
<dbReference type="Pfam" id="PF01842">
    <property type="entry name" value="ACT"/>
    <property type="match status" value="2"/>
</dbReference>
<accession>A0A068VJ87</accession>
<dbReference type="Proteomes" id="UP000295252">
    <property type="component" value="Unassembled WGS sequence"/>
</dbReference>
<dbReference type="OMA" id="HAVRCEA"/>
<feature type="domain" description="ACT" evidence="3">
    <location>
        <begin position="332"/>
        <end position="411"/>
    </location>
</feature>
<comment type="function">
    <text evidence="2">Binds amino acids.</text>
</comment>
<reference evidence="5" key="1">
    <citation type="journal article" date="2014" name="Science">
        <title>The coffee genome provides insight into the convergent evolution of caffeine biosynthesis.</title>
        <authorList>
            <person name="Denoeud F."/>
            <person name="Carretero-Paulet L."/>
            <person name="Dereeper A."/>
            <person name="Droc G."/>
            <person name="Guyot R."/>
            <person name="Pietrella M."/>
            <person name="Zheng C."/>
            <person name="Alberti A."/>
            <person name="Anthony F."/>
            <person name="Aprea G."/>
            <person name="Aury J.M."/>
            <person name="Bento P."/>
            <person name="Bernard M."/>
            <person name="Bocs S."/>
            <person name="Campa C."/>
            <person name="Cenci A."/>
            <person name="Combes M.C."/>
            <person name="Crouzillat D."/>
            <person name="Da Silva C."/>
            <person name="Daddiego L."/>
            <person name="De Bellis F."/>
            <person name="Dussert S."/>
            <person name="Garsmeur O."/>
            <person name="Gayraud T."/>
            <person name="Guignon V."/>
            <person name="Jahn K."/>
            <person name="Jamilloux V."/>
            <person name="Joet T."/>
            <person name="Labadie K."/>
            <person name="Lan T."/>
            <person name="Leclercq J."/>
            <person name="Lepelley M."/>
            <person name="Leroy T."/>
            <person name="Li L.T."/>
            <person name="Librado P."/>
            <person name="Lopez L."/>
            <person name="Munoz A."/>
            <person name="Noel B."/>
            <person name="Pallavicini A."/>
            <person name="Perrotta G."/>
            <person name="Poncet V."/>
            <person name="Pot D."/>
            <person name="Priyono X."/>
            <person name="Rigoreau M."/>
            <person name="Rouard M."/>
            <person name="Rozas J."/>
            <person name="Tranchant-Dubreuil C."/>
            <person name="VanBuren R."/>
            <person name="Zhang Q."/>
            <person name="Andrade A.C."/>
            <person name="Argout X."/>
            <person name="Bertrand B."/>
            <person name="de Kochko A."/>
            <person name="Graziosi G."/>
            <person name="Henry R.J."/>
            <person name="Jayarama X."/>
            <person name="Ming R."/>
            <person name="Nagai C."/>
            <person name="Rounsley S."/>
            <person name="Sankoff D."/>
            <person name="Giuliano G."/>
            <person name="Albert V.A."/>
            <person name="Wincker P."/>
            <person name="Lashermes P."/>
        </authorList>
    </citation>
    <scope>NUCLEOTIDE SEQUENCE [LARGE SCALE GENOMIC DNA]</scope>
    <source>
        <strain evidence="5">cv. DH200-94</strain>
    </source>
</reference>
<dbReference type="EMBL" id="HG740563">
    <property type="protein sequence ID" value="CDP20649.1"/>
    <property type="molecule type" value="Genomic_DNA"/>
</dbReference>
<dbReference type="InterPro" id="IPR040217">
    <property type="entry name" value="ACR1-12"/>
</dbReference>
<keyword evidence="1 2" id="KW-0677">Repeat</keyword>
<dbReference type="PROSITE" id="PS51671">
    <property type="entry name" value="ACT"/>
    <property type="match status" value="3"/>
</dbReference>
<dbReference type="Gramene" id="CDP20649">
    <property type="protein sequence ID" value="CDP20649"/>
    <property type="gene ID" value="GSCOC_T00010403001"/>
</dbReference>
<dbReference type="Gene3D" id="3.30.70.260">
    <property type="match status" value="2"/>
</dbReference>
<dbReference type="PANTHER" id="PTHR31096">
    <property type="entry name" value="ACT DOMAIN-CONTAINING PROTEIN ACR4-RELATED"/>
    <property type="match status" value="1"/>
</dbReference>
<dbReference type="AlphaFoldDB" id="A0A068VJ87"/>
<name>A0A068VJ87_COFCA</name>
<dbReference type="CDD" id="cd04926">
    <property type="entry name" value="ACT_ACR_4"/>
    <property type="match status" value="1"/>
</dbReference>
<dbReference type="STRING" id="49390.A0A068VJ87"/>
<evidence type="ECO:0000313" key="4">
    <source>
        <dbReference type="EMBL" id="CDP20649.1"/>
    </source>
</evidence>
<dbReference type="InterPro" id="IPR045865">
    <property type="entry name" value="ACT-like_dom_sf"/>
</dbReference>
<evidence type="ECO:0000259" key="3">
    <source>
        <dbReference type="PROSITE" id="PS51671"/>
    </source>
</evidence>
<dbReference type="InterPro" id="IPR002912">
    <property type="entry name" value="ACT_dom"/>
</dbReference>
<protein>
    <recommendedName>
        <fullName evidence="2">ACT domain-containing protein ACR</fullName>
    </recommendedName>
    <alternativeName>
        <fullName evidence="2">Protein ACT DOMAIN REPEATS</fullName>
    </alternativeName>
</protein>
<dbReference type="PhylomeDB" id="A0A068VJ87"/>
<organism evidence="4 5">
    <name type="scientific">Coffea canephora</name>
    <name type="common">Robusta coffee</name>
    <dbReference type="NCBI Taxonomy" id="49390"/>
    <lineage>
        <taxon>Eukaryota</taxon>
        <taxon>Viridiplantae</taxon>
        <taxon>Streptophyta</taxon>
        <taxon>Embryophyta</taxon>
        <taxon>Tracheophyta</taxon>
        <taxon>Spermatophyta</taxon>
        <taxon>Magnoliopsida</taxon>
        <taxon>eudicotyledons</taxon>
        <taxon>Gunneridae</taxon>
        <taxon>Pentapetalae</taxon>
        <taxon>asterids</taxon>
        <taxon>lamiids</taxon>
        <taxon>Gentianales</taxon>
        <taxon>Rubiaceae</taxon>
        <taxon>Ixoroideae</taxon>
        <taxon>Gardenieae complex</taxon>
        <taxon>Bertiereae - Coffeeae clade</taxon>
        <taxon>Coffeeae</taxon>
        <taxon>Coffea</taxon>
    </lineage>
</organism>
<dbReference type="SUPFAM" id="SSF55021">
    <property type="entry name" value="ACT-like"/>
    <property type="match status" value="3"/>
</dbReference>
<dbReference type="CDD" id="cd04897">
    <property type="entry name" value="ACT_ACR_3"/>
    <property type="match status" value="1"/>
</dbReference>
<dbReference type="OrthoDB" id="2019938at2759"/>
<keyword evidence="5" id="KW-1185">Reference proteome</keyword>
<proteinExistence type="predicted"/>